<protein>
    <submittedName>
        <fullName evidence="1">Uncharacterized protein</fullName>
    </submittedName>
</protein>
<reference evidence="1 2" key="1">
    <citation type="submission" date="2019-05" db="EMBL/GenBank/DDBJ databases">
        <title>Another draft genome of Portunus trituberculatus and its Hox gene families provides insights of decapod evolution.</title>
        <authorList>
            <person name="Jeong J.-H."/>
            <person name="Song I."/>
            <person name="Kim S."/>
            <person name="Choi T."/>
            <person name="Kim D."/>
            <person name="Ryu S."/>
            <person name="Kim W."/>
        </authorList>
    </citation>
    <scope>NUCLEOTIDE SEQUENCE [LARGE SCALE GENOMIC DNA]</scope>
    <source>
        <tissue evidence="1">Muscle</tissue>
    </source>
</reference>
<organism evidence="1 2">
    <name type="scientific">Portunus trituberculatus</name>
    <name type="common">Swimming crab</name>
    <name type="synonym">Neptunus trituberculatus</name>
    <dbReference type="NCBI Taxonomy" id="210409"/>
    <lineage>
        <taxon>Eukaryota</taxon>
        <taxon>Metazoa</taxon>
        <taxon>Ecdysozoa</taxon>
        <taxon>Arthropoda</taxon>
        <taxon>Crustacea</taxon>
        <taxon>Multicrustacea</taxon>
        <taxon>Malacostraca</taxon>
        <taxon>Eumalacostraca</taxon>
        <taxon>Eucarida</taxon>
        <taxon>Decapoda</taxon>
        <taxon>Pleocyemata</taxon>
        <taxon>Brachyura</taxon>
        <taxon>Eubrachyura</taxon>
        <taxon>Portunoidea</taxon>
        <taxon>Portunidae</taxon>
        <taxon>Portuninae</taxon>
        <taxon>Portunus</taxon>
    </lineage>
</organism>
<dbReference type="AlphaFoldDB" id="A0A5B7F3B8"/>
<comment type="caution">
    <text evidence="1">The sequence shown here is derived from an EMBL/GenBank/DDBJ whole genome shotgun (WGS) entry which is preliminary data.</text>
</comment>
<gene>
    <name evidence="1" type="ORF">E2C01_033277</name>
</gene>
<evidence type="ECO:0000313" key="1">
    <source>
        <dbReference type="EMBL" id="MPC39729.1"/>
    </source>
</evidence>
<dbReference type="Proteomes" id="UP000324222">
    <property type="component" value="Unassembled WGS sequence"/>
</dbReference>
<name>A0A5B7F3B8_PORTR</name>
<sequence>MGFCRDDAFFLTSSLTPTPFTHVGNILHPPYRGVRATTSFPDPDVGLPLESVGSRGGVLRGKQWRRQETSSGFMGCLFWSKKRVSIARVSSPV</sequence>
<proteinExistence type="predicted"/>
<dbReference type="EMBL" id="VSRR010004456">
    <property type="protein sequence ID" value="MPC39729.1"/>
    <property type="molecule type" value="Genomic_DNA"/>
</dbReference>
<keyword evidence="2" id="KW-1185">Reference proteome</keyword>
<evidence type="ECO:0000313" key="2">
    <source>
        <dbReference type="Proteomes" id="UP000324222"/>
    </source>
</evidence>
<accession>A0A5B7F3B8</accession>